<evidence type="ECO:0000256" key="1">
    <source>
        <dbReference type="SAM" id="MobiDB-lite"/>
    </source>
</evidence>
<comment type="caution">
    <text evidence="2">The sequence shown here is derived from an EMBL/GenBank/DDBJ whole genome shotgun (WGS) entry which is preliminary data.</text>
</comment>
<name>A0AAV4M6Y2_CAEEX</name>
<reference evidence="2 3" key="1">
    <citation type="submission" date="2021-06" db="EMBL/GenBank/DDBJ databases">
        <title>Caerostris extrusa draft genome.</title>
        <authorList>
            <person name="Kono N."/>
            <person name="Arakawa K."/>
        </authorList>
    </citation>
    <scope>NUCLEOTIDE SEQUENCE [LARGE SCALE GENOMIC DNA]</scope>
</reference>
<dbReference type="Proteomes" id="UP001054945">
    <property type="component" value="Unassembled WGS sequence"/>
</dbReference>
<proteinExistence type="predicted"/>
<gene>
    <name evidence="2" type="ORF">CEXT_741331</name>
</gene>
<organism evidence="2 3">
    <name type="scientific">Caerostris extrusa</name>
    <name type="common">Bark spider</name>
    <name type="synonym">Caerostris bankana</name>
    <dbReference type="NCBI Taxonomy" id="172846"/>
    <lineage>
        <taxon>Eukaryota</taxon>
        <taxon>Metazoa</taxon>
        <taxon>Ecdysozoa</taxon>
        <taxon>Arthropoda</taxon>
        <taxon>Chelicerata</taxon>
        <taxon>Arachnida</taxon>
        <taxon>Araneae</taxon>
        <taxon>Araneomorphae</taxon>
        <taxon>Entelegynae</taxon>
        <taxon>Araneoidea</taxon>
        <taxon>Araneidae</taxon>
        <taxon>Caerostris</taxon>
    </lineage>
</organism>
<accession>A0AAV4M6Y2</accession>
<feature type="region of interest" description="Disordered" evidence="1">
    <location>
        <begin position="125"/>
        <end position="188"/>
    </location>
</feature>
<dbReference type="EMBL" id="BPLR01001908">
    <property type="protein sequence ID" value="GIX67836.1"/>
    <property type="molecule type" value="Genomic_DNA"/>
</dbReference>
<protein>
    <submittedName>
        <fullName evidence="2">Uncharacterized protein</fullName>
    </submittedName>
</protein>
<sequence length="188" mass="20114">MFSLDRREPSRRRRPSAQEVPAPQGQEPDRPEPPVAGGGGRLLPAAFAATPFLPYRKILGFRSGKKIHTVISTLRKFKLKHGRHKHFDSSEGKAALHSQQRLCASHPNVSTSDLASAALPPGVHISDGASYSDPTIHRNSSASSSPARGRARDDEDAMRDSGITIDSPAPGIVVSCPSSPHSSLCDDP</sequence>
<feature type="region of interest" description="Disordered" evidence="1">
    <location>
        <begin position="1"/>
        <end position="41"/>
    </location>
</feature>
<feature type="non-terminal residue" evidence="2">
    <location>
        <position position="188"/>
    </location>
</feature>
<dbReference type="AlphaFoldDB" id="A0AAV4M6Y2"/>
<keyword evidence="3" id="KW-1185">Reference proteome</keyword>
<evidence type="ECO:0000313" key="3">
    <source>
        <dbReference type="Proteomes" id="UP001054945"/>
    </source>
</evidence>
<evidence type="ECO:0000313" key="2">
    <source>
        <dbReference type="EMBL" id="GIX67836.1"/>
    </source>
</evidence>